<dbReference type="Pfam" id="PF12697">
    <property type="entry name" value="Abhydrolase_6"/>
    <property type="match status" value="1"/>
</dbReference>
<dbReference type="Proteomes" id="UP000464468">
    <property type="component" value="Chromosome"/>
</dbReference>
<reference evidence="3 4" key="1">
    <citation type="submission" date="2020-01" db="EMBL/GenBank/DDBJ databases">
        <title>Sphingomonas sp. C33 whole genome sequece.</title>
        <authorList>
            <person name="Park C."/>
        </authorList>
    </citation>
    <scope>NUCLEOTIDE SEQUENCE [LARGE SCALE GENOMIC DNA]</scope>
    <source>
        <strain evidence="3 4">C33</strain>
    </source>
</reference>
<dbReference type="PANTHER" id="PTHR43194:SF2">
    <property type="entry name" value="PEROXISOMAL MEMBRANE PROTEIN LPX1"/>
    <property type="match status" value="1"/>
</dbReference>
<gene>
    <name evidence="3" type="ORF">GVO57_05045</name>
</gene>
<organism evidence="3 4">
    <name type="scientific">Sphingomonas changnyeongensis</name>
    <dbReference type="NCBI Taxonomy" id="2698679"/>
    <lineage>
        <taxon>Bacteria</taxon>
        <taxon>Pseudomonadati</taxon>
        <taxon>Pseudomonadota</taxon>
        <taxon>Alphaproteobacteria</taxon>
        <taxon>Sphingomonadales</taxon>
        <taxon>Sphingomonadaceae</taxon>
        <taxon>Sphingomonas</taxon>
    </lineage>
</organism>
<dbReference type="PANTHER" id="PTHR43194">
    <property type="entry name" value="HYDROLASE ALPHA/BETA FOLD FAMILY"/>
    <property type="match status" value="1"/>
</dbReference>
<accession>A0A7Z2NVH9</accession>
<name>A0A7Z2NVH9_9SPHN</name>
<dbReference type="RefSeq" id="WP_160592245.1">
    <property type="nucleotide sequence ID" value="NZ_CP047895.1"/>
</dbReference>
<dbReference type="InterPro" id="IPR050228">
    <property type="entry name" value="Carboxylesterase_BioH"/>
</dbReference>
<dbReference type="SUPFAM" id="SSF53474">
    <property type="entry name" value="alpha/beta-Hydrolases"/>
    <property type="match status" value="1"/>
</dbReference>
<dbReference type="InterPro" id="IPR029058">
    <property type="entry name" value="AB_hydrolase_fold"/>
</dbReference>
<dbReference type="EMBL" id="CP047895">
    <property type="protein sequence ID" value="QHL90317.1"/>
    <property type="molecule type" value="Genomic_DNA"/>
</dbReference>
<dbReference type="Gene3D" id="3.40.50.1820">
    <property type="entry name" value="alpha/beta hydrolase"/>
    <property type="match status" value="1"/>
</dbReference>
<evidence type="ECO:0000313" key="3">
    <source>
        <dbReference type="EMBL" id="QHL90317.1"/>
    </source>
</evidence>
<evidence type="ECO:0000259" key="2">
    <source>
        <dbReference type="Pfam" id="PF12697"/>
    </source>
</evidence>
<keyword evidence="1" id="KW-0732">Signal</keyword>
<dbReference type="AlphaFoldDB" id="A0A7Z2NVH9"/>
<sequence length="293" mass="31176">MRHLFAALAPVAMMAGIAAPAAAADFASDRISVTVSGSGPDVILVPGLTSSPRIWADLTAALPGYRYHFVQVRGFAGTPAGGNQSGEVVARVADEVARYAAEQKLTAPALIGHSMGGTIGMMVASRHSGRIGRLMVVDMVPFMGTFIGGPTATVESIRPMAQQITAQMAKAPPEQRRQNAVMTLATMIKTEAARPGPIEDSEKSDPAVVASAYAELMLTDLRPELARIAVPTTVLYVKPPQLPITDAQMNAFYQTQFAGIAGVKLVQVPDSYHFIMLDQPQRFREDVKAFLAN</sequence>
<feature type="chain" id="PRO_5030813287" evidence="1">
    <location>
        <begin position="24"/>
        <end position="293"/>
    </location>
</feature>
<protein>
    <submittedName>
        <fullName evidence="3">Alpha/beta fold hydrolase</fullName>
    </submittedName>
</protein>
<dbReference type="InterPro" id="IPR000073">
    <property type="entry name" value="AB_hydrolase_1"/>
</dbReference>
<dbReference type="KEGG" id="schy:GVO57_05045"/>
<feature type="domain" description="AB hydrolase-1" evidence="2">
    <location>
        <begin position="42"/>
        <end position="284"/>
    </location>
</feature>
<evidence type="ECO:0000256" key="1">
    <source>
        <dbReference type="SAM" id="SignalP"/>
    </source>
</evidence>
<keyword evidence="3" id="KW-0378">Hydrolase</keyword>
<proteinExistence type="predicted"/>
<keyword evidence="4" id="KW-1185">Reference proteome</keyword>
<dbReference type="GO" id="GO:0016787">
    <property type="term" value="F:hydrolase activity"/>
    <property type="evidence" value="ECO:0007669"/>
    <property type="project" value="UniProtKB-KW"/>
</dbReference>
<feature type="signal peptide" evidence="1">
    <location>
        <begin position="1"/>
        <end position="23"/>
    </location>
</feature>
<evidence type="ECO:0000313" key="4">
    <source>
        <dbReference type="Proteomes" id="UP000464468"/>
    </source>
</evidence>